<comment type="caution">
    <text evidence="1">The sequence shown here is derived from an EMBL/GenBank/DDBJ whole genome shotgun (WGS) entry which is preliminary data.</text>
</comment>
<reference evidence="2" key="1">
    <citation type="journal article" date="2012" name="J. Bacteriol.">
        <title>Genome Sequence of Micromonospora lupini Lupac 08, Isolated from Root Nodules of Lupinus angustifolius.</title>
        <authorList>
            <person name="Alonso-Vega P."/>
            <person name="Normand P."/>
            <person name="Bacigalupe R."/>
            <person name="Pujic P."/>
            <person name="Lajus A."/>
            <person name="Vallenet D."/>
            <person name="Carro L."/>
            <person name="Coll P."/>
            <person name="Trujillo M.E."/>
        </authorList>
    </citation>
    <scope>NUCLEOTIDE SEQUENCE [LARGE SCALE GENOMIC DNA]</scope>
    <source>
        <strain evidence="2">Lupac 08</strain>
    </source>
</reference>
<keyword evidence="2" id="KW-1185">Reference proteome</keyword>
<organism evidence="1 2">
    <name type="scientific">Micromonospora lupini str. Lupac 08</name>
    <dbReference type="NCBI Taxonomy" id="1150864"/>
    <lineage>
        <taxon>Bacteria</taxon>
        <taxon>Bacillati</taxon>
        <taxon>Actinomycetota</taxon>
        <taxon>Actinomycetes</taxon>
        <taxon>Micromonosporales</taxon>
        <taxon>Micromonosporaceae</taxon>
        <taxon>Micromonospora</taxon>
    </lineage>
</organism>
<name>I0L058_9ACTN</name>
<protein>
    <submittedName>
        <fullName evidence="1">Uncharacterized protein</fullName>
    </submittedName>
</protein>
<gene>
    <name evidence="1" type="ORF">MILUP08_42125</name>
</gene>
<dbReference type="eggNOG" id="ENOG5031SUU">
    <property type="taxonomic scope" value="Bacteria"/>
</dbReference>
<evidence type="ECO:0000313" key="2">
    <source>
        <dbReference type="Proteomes" id="UP000003448"/>
    </source>
</evidence>
<evidence type="ECO:0000313" key="1">
    <source>
        <dbReference type="EMBL" id="CCH17205.1"/>
    </source>
</evidence>
<sequence>MRFLPVARTGGSVSELRLSRRFMLTCAVPPARKLRYGRRMKVEEHWWNGDTTPRGRRDVYIRTDGQGWEVRAQIGGASGRERVQQCPSRASAAILADAWRGTHPSWRELKQR</sequence>
<dbReference type="Proteomes" id="UP000003448">
    <property type="component" value="Unassembled WGS sequence"/>
</dbReference>
<dbReference type="EMBL" id="CAIE01000017">
    <property type="protein sequence ID" value="CCH17205.1"/>
    <property type="molecule type" value="Genomic_DNA"/>
</dbReference>
<dbReference type="AlphaFoldDB" id="I0L058"/>
<proteinExistence type="predicted"/>
<accession>I0L058</accession>